<evidence type="ECO:0000313" key="3">
    <source>
        <dbReference type="Proteomes" id="UP000001628"/>
    </source>
</evidence>
<evidence type="ECO:0000256" key="1">
    <source>
        <dbReference type="SAM" id="MobiDB-lite"/>
    </source>
</evidence>
<gene>
    <name evidence="2" type="ORF">PADG_11741</name>
</gene>
<dbReference type="OrthoDB" id="10639102at2759"/>
<dbReference type="Proteomes" id="UP000001628">
    <property type="component" value="Unassembled WGS sequence"/>
</dbReference>
<dbReference type="HOGENOM" id="CLU_1533055_0_0_1"/>
<dbReference type="EMBL" id="KN275960">
    <property type="protein sequence ID" value="KGM92203.1"/>
    <property type="molecule type" value="Genomic_DNA"/>
</dbReference>
<proteinExistence type="predicted"/>
<dbReference type="AlphaFoldDB" id="A0A0A0HV47"/>
<evidence type="ECO:0000313" key="2">
    <source>
        <dbReference type="EMBL" id="KGM92203.1"/>
    </source>
</evidence>
<sequence>MFKRHYWKEMFECLTAVHAYNIVHSDLIQACQICSRPRALGDHYCLQHREPNWRRHRECRKTQRYLELGLHIISNNIREGSARPYTKSSAQCHAHYQSNHTIDYPALGISGVKLPAGHHPSLASMLEAGAKAASDHRRSFSPRPTYSYRPINRQILGESRADRRNPPEMLCGSAV</sequence>
<dbReference type="VEuPathDB" id="FungiDB:PADG_11741"/>
<protein>
    <submittedName>
        <fullName evidence="2">Uncharacterized protein</fullName>
    </submittedName>
</protein>
<accession>A0A0A0HV47</accession>
<dbReference type="RefSeq" id="XP_010759969.1">
    <property type="nucleotide sequence ID" value="XM_010761667.1"/>
</dbReference>
<feature type="region of interest" description="Disordered" evidence="1">
    <location>
        <begin position="129"/>
        <end position="148"/>
    </location>
</feature>
<dbReference type="KEGG" id="pbn:PADG_11741"/>
<organism evidence="2 3">
    <name type="scientific">Paracoccidioides brasiliensis (strain Pb18)</name>
    <dbReference type="NCBI Taxonomy" id="502780"/>
    <lineage>
        <taxon>Eukaryota</taxon>
        <taxon>Fungi</taxon>
        <taxon>Dikarya</taxon>
        <taxon>Ascomycota</taxon>
        <taxon>Pezizomycotina</taxon>
        <taxon>Eurotiomycetes</taxon>
        <taxon>Eurotiomycetidae</taxon>
        <taxon>Onygenales</taxon>
        <taxon>Ajellomycetaceae</taxon>
        <taxon>Paracoccidioides</taxon>
    </lineage>
</organism>
<reference evidence="2 3" key="1">
    <citation type="journal article" date="2011" name="PLoS Genet.">
        <title>Comparative genomic analysis of human fungal pathogens causing paracoccidioidomycosis.</title>
        <authorList>
            <person name="Desjardins C.A."/>
            <person name="Champion M.D."/>
            <person name="Holder J.W."/>
            <person name="Muszewska A."/>
            <person name="Goldberg J."/>
            <person name="Bailao A.M."/>
            <person name="Brigido M.M."/>
            <person name="Ferreira M.E."/>
            <person name="Garcia A.M."/>
            <person name="Grynberg M."/>
            <person name="Gujja S."/>
            <person name="Heiman D.I."/>
            <person name="Henn M.R."/>
            <person name="Kodira C.D."/>
            <person name="Leon-Narvaez H."/>
            <person name="Longo L.V."/>
            <person name="Ma L.J."/>
            <person name="Malavazi I."/>
            <person name="Matsuo A.L."/>
            <person name="Morais F.V."/>
            <person name="Pereira M."/>
            <person name="Rodriguez-Brito S."/>
            <person name="Sakthikumar S."/>
            <person name="Salem-Izacc S.M."/>
            <person name="Sykes S.M."/>
            <person name="Teixeira M.M."/>
            <person name="Vallejo M.C."/>
            <person name="Walter M.E."/>
            <person name="Yandava C."/>
            <person name="Young S."/>
            <person name="Zeng Q."/>
            <person name="Zucker J."/>
            <person name="Felipe M.S."/>
            <person name="Goldman G.H."/>
            <person name="Haas B.J."/>
            <person name="McEwen J.G."/>
            <person name="Nino-Vega G."/>
            <person name="Puccia R."/>
            <person name="San-Blas G."/>
            <person name="Soares C.M."/>
            <person name="Birren B.W."/>
            <person name="Cuomo C.A."/>
        </authorList>
    </citation>
    <scope>NUCLEOTIDE SEQUENCE [LARGE SCALE GENOMIC DNA]</scope>
    <source>
        <strain evidence="2 3">Pb18</strain>
    </source>
</reference>
<name>A0A0A0HV47_PARBD</name>
<dbReference type="InParanoid" id="A0A0A0HV47"/>
<dbReference type="GeneID" id="22587638"/>
<keyword evidence="3" id="KW-1185">Reference proteome</keyword>